<protein>
    <recommendedName>
        <fullName evidence="8">Mitochondrial carrier protein</fullName>
    </recommendedName>
</protein>
<dbReference type="PANTHER" id="PTHR46080:SF3">
    <property type="entry name" value="MITOCHONDRIAL SUBSTRATE CARRIER FAMILY PROTEIN"/>
    <property type="match status" value="1"/>
</dbReference>
<evidence type="ECO:0000256" key="5">
    <source>
        <dbReference type="RuleBase" id="RU000488"/>
    </source>
</evidence>
<keyword evidence="2 4" id="KW-0812">Transmembrane</keyword>
<evidence type="ECO:0000256" key="2">
    <source>
        <dbReference type="ARBA" id="ARBA00022692"/>
    </source>
</evidence>
<evidence type="ECO:0000313" key="7">
    <source>
        <dbReference type="Proteomes" id="UP000013827"/>
    </source>
</evidence>
<evidence type="ECO:0000256" key="4">
    <source>
        <dbReference type="PROSITE-ProRule" id="PRU00282"/>
    </source>
</evidence>
<dbReference type="KEGG" id="ehx:EMIHUDRAFT_422684"/>
<dbReference type="SUPFAM" id="SSF103506">
    <property type="entry name" value="Mitochondrial carrier"/>
    <property type="match status" value="1"/>
</dbReference>
<sequence length="318" mass="33246">MPTRGDSRGTLLRRTTTGLPIFEPPGEADDLEELDLPKLLLVGSAFYTGLNCCTYPLAVIKTRMQASAVSMGSLEAAGELWRISGIRGFYAGIGPVLLGALPARAGYITALEGTKAFWQARAEAAGVTGPTAAAASNGAAGFGAVLASQTIYTPCDVVTQRVMVASGSGGAAAADASAAHVVRDIWSTSGWSGFYRGFGVTLIAYLPGGSVWWAAYGGARSAASGQKLMPDLAELALAATWASLWTVAVTSPLDVLKTRVQLAPSRVAPPVLTIGRELLRSEGFAGLYRGFLPRWSQASIFSGSVISLYEHLKRICKK</sequence>
<keyword evidence="5" id="KW-0813">Transport</keyword>
<dbReference type="PANTHER" id="PTHR46080">
    <property type="entry name" value="MITOCHONDRIAL SUBSTRATE CARRIER FAMILY PROTEIN J"/>
    <property type="match status" value="1"/>
</dbReference>
<dbReference type="OMA" id="GPTIMQT"/>
<dbReference type="InterPro" id="IPR023395">
    <property type="entry name" value="MCP_dom_sf"/>
</dbReference>
<keyword evidence="7" id="KW-1185">Reference proteome</keyword>
<dbReference type="HOGENOM" id="CLU_015166_3_3_1"/>
<dbReference type="PaxDb" id="2903-EOD05968"/>
<dbReference type="GO" id="GO:0016020">
    <property type="term" value="C:membrane"/>
    <property type="evidence" value="ECO:0007669"/>
    <property type="project" value="UniProtKB-SubCell"/>
</dbReference>
<evidence type="ECO:0000256" key="1">
    <source>
        <dbReference type="ARBA" id="ARBA00004141"/>
    </source>
</evidence>
<dbReference type="AlphaFoldDB" id="A0A0D3I3Y3"/>
<evidence type="ECO:0008006" key="8">
    <source>
        <dbReference type="Google" id="ProtNLM"/>
    </source>
</evidence>
<evidence type="ECO:0000313" key="6">
    <source>
        <dbReference type="EnsemblProtists" id="EOD05968"/>
    </source>
</evidence>
<accession>A0A0D3I3Y3</accession>
<dbReference type="Gene3D" id="1.50.40.10">
    <property type="entry name" value="Mitochondrial carrier domain"/>
    <property type="match status" value="1"/>
</dbReference>
<evidence type="ECO:0000256" key="3">
    <source>
        <dbReference type="ARBA" id="ARBA00023136"/>
    </source>
</evidence>
<comment type="similarity">
    <text evidence="5">Belongs to the mitochondrial carrier (TC 2.A.29) family.</text>
</comment>
<dbReference type="RefSeq" id="XP_005758397.1">
    <property type="nucleotide sequence ID" value="XM_005758340.1"/>
</dbReference>
<keyword evidence="3 4" id="KW-0472">Membrane</keyword>
<dbReference type="Proteomes" id="UP000013827">
    <property type="component" value="Unassembled WGS sequence"/>
</dbReference>
<dbReference type="eggNOG" id="KOG0765">
    <property type="taxonomic scope" value="Eukaryota"/>
</dbReference>
<dbReference type="PROSITE" id="PS50920">
    <property type="entry name" value="SOLCAR"/>
    <property type="match status" value="3"/>
</dbReference>
<comment type="subcellular location">
    <subcellularLocation>
        <location evidence="1">Membrane</location>
        <topology evidence="1">Multi-pass membrane protein</topology>
    </subcellularLocation>
</comment>
<reference evidence="6" key="2">
    <citation type="submission" date="2024-10" db="UniProtKB">
        <authorList>
            <consortium name="EnsemblProtists"/>
        </authorList>
    </citation>
    <scope>IDENTIFICATION</scope>
</reference>
<feature type="repeat" description="Solcar" evidence="4">
    <location>
        <begin position="230"/>
        <end position="315"/>
    </location>
</feature>
<organism evidence="6 7">
    <name type="scientific">Emiliania huxleyi (strain CCMP1516)</name>
    <dbReference type="NCBI Taxonomy" id="280463"/>
    <lineage>
        <taxon>Eukaryota</taxon>
        <taxon>Haptista</taxon>
        <taxon>Haptophyta</taxon>
        <taxon>Prymnesiophyceae</taxon>
        <taxon>Isochrysidales</taxon>
        <taxon>Noelaerhabdaceae</taxon>
        <taxon>Emiliania</taxon>
    </lineage>
</organism>
<dbReference type="EnsemblProtists" id="EOD05968">
    <property type="protein sequence ID" value="EOD05968"/>
    <property type="gene ID" value="EMIHUDRAFT_422684"/>
</dbReference>
<feature type="repeat" description="Solcar" evidence="4">
    <location>
        <begin position="37"/>
        <end position="117"/>
    </location>
</feature>
<name>A0A0D3I3Y3_EMIH1</name>
<dbReference type="InterPro" id="IPR018108">
    <property type="entry name" value="MCP_transmembrane"/>
</dbReference>
<dbReference type="Pfam" id="PF00153">
    <property type="entry name" value="Mito_carr"/>
    <property type="match status" value="3"/>
</dbReference>
<proteinExistence type="inferred from homology"/>
<feature type="repeat" description="Solcar" evidence="4">
    <location>
        <begin position="132"/>
        <end position="222"/>
    </location>
</feature>
<reference evidence="7" key="1">
    <citation type="journal article" date="2013" name="Nature">
        <title>Pan genome of the phytoplankton Emiliania underpins its global distribution.</title>
        <authorList>
            <person name="Read B.A."/>
            <person name="Kegel J."/>
            <person name="Klute M.J."/>
            <person name="Kuo A."/>
            <person name="Lefebvre S.C."/>
            <person name="Maumus F."/>
            <person name="Mayer C."/>
            <person name="Miller J."/>
            <person name="Monier A."/>
            <person name="Salamov A."/>
            <person name="Young J."/>
            <person name="Aguilar M."/>
            <person name="Claverie J.M."/>
            <person name="Frickenhaus S."/>
            <person name="Gonzalez K."/>
            <person name="Herman E.K."/>
            <person name="Lin Y.C."/>
            <person name="Napier J."/>
            <person name="Ogata H."/>
            <person name="Sarno A.F."/>
            <person name="Shmutz J."/>
            <person name="Schroeder D."/>
            <person name="de Vargas C."/>
            <person name="Verret F."/>
            <person name="von Dassow P."/>
            <person name="Valentin K."/>
            <person name="Van de Peer Y."/>
            <person name="Wheeler G."/>
            <person name="Dacks J.B."/>
            <person name="Delwiche C.F."/>
            <person name="Dyhrman S.T."/>
            <person name="Glockner G."/>
            <person name="John U."/>
            <person name="Richards T."/>
            <person name="Worden A.Z."/>
            <person name="Zhang X."/>
            <person name="Grigoriev I.V."/>
            <person name="Allen A.E."/>
            <person name="Bidle K."/>
            <person name="Borodovsky M."/>
            <person name="Bowler C."/>
            <person name="Brownlee C."/>
            <person name="Cock J.M."/>
            <person name="Elias M."/>
            <person name="Gladyshev V.N."/>
            <person name="Groth M."/>
            <person name="Guda C."/>
            <person name="Hadaegh A."/>
            <person name="Iglesias-Rodriguez M.D."/>
            <person name="Jenkins J."/>
            <person name="Jones B.M."/>
            <person name="Lawson T."/>
            <person name="Leese F."/>
            <person name="Lindquist E."/>
            <person name="Lobanov A."/>
            <person name="Lomsadze A."/>
            <person name="Malik S.B."/>
            <person name="Marsh M.E."/>
            <person name="Mackinder L."/>
            <person name="Mock T."/>
            <person name="Mueller-Roeber B."/>
            <person name="Pagarete A."/>
            <person name="Parker M."/>
            <person name="Probert I."/>
            <person name="Quesneville H."/>
            <person name="Raines C."/>
            <person name="Rensing S.A."/>
            <person name="Riano-Pachon D.M."/>
            <person name="Richier S."/>
            <person name="Rokitta S."/>
            <person name="Shiraiwa Y."/>
            <person name="Soanes D.M."/>
            <person name="van der Giezen M."/>
            <person name="Wahlund T.M."/>
            <person name="Williams B."/>
            <person name="Wilson W."/>
            <person name="Wolfe G."/>
            <person name="Wurch L.L."/>
        </authorList>
    </citation>
    <scope>NUCLEOTIDE SEQUENCE</scope>
</reference>
<dbReference type="GeneID" id="17252082"/>